<feature type="domain" description="DUF6824" evidence="2">
    <location>
        <begin position="22"/>
        <end position="116"/>
    </location>
</feature>
<evidence type="ECO:0000313" key="3">
    <source>
        <dbReference type="EMBL" id="KAG7345572.1"/>
    </source>
</evidence>
<dbReference type="Proteomes" id="UP000693970">
    <property type="component" value="Unassembled WGS sequence"/>
</dbReference>
<dbReference type="InterPro" id="IPR049227">
    <property type="entry name" value="DUF6824"/>
</dbReference>
<dbReference type="EMBL" id="JAGRRH010000022">
    <property type="protein sequence ID" value="KAG7345572.1"/>
    <property type="molecule type" value="Genomic_DNA"/>
</dbReference>
<proteinExistence type="predicted"/>
<reference evidence="3" key="2">
    <citation type="submission" date="2021-04" db="EMBL/GenBank/DDBJ databases">
        <authorList>
            <person name="Podell S."/>
        </authorList>
    </citation>
    <scope>NUCLEOTIDE SEQUENCE</scope>
    <source>
        <strain evidence="3">Hildebrandi</strain>
    </source>
</reference>
<accession>A0A9K3KKX5</accession>
<dbReference type="AlphaFoldDB" id="A0A9K3KKX5"/>
<dbReference type="Pfam" id="PF20710">
    <property type="entry name" value="DUF6824"/>
    <property type="match status" value="1"/>
</dbReference>
<gene>
    <name evidence="3" type="ORF">IV203_033103</name>
</gene>
<keyword evidence="4" id="KW-1185">Reference proteome</keyword>
<evidence type="ECO:0000259" key="2">
    <source>
        <dbReference type="Pfam" id="PF20710"/>
    </source>
</evidence>
<name>A0A9K3KKX5_9STRA</name>
<reference evidence="3" key="1">
    <citation type="journal article" date="2021" name="Sci. Rep.">
        <title>Diploid genomic architecture of Nitzschia inconspicua, an elite biomass production diatom.</title>
        <authorList>
            <person name="Oliver A."/>
            <person name="Podell S."/>
            <person name="Pinowska A."/>
            <person name="Traller J.C."/>
            <person name="Smith S.R."/>
            <person name="McClure R."/>
            <person name="Beliaev A."/>
            <person name="Bohutskyi P."/>
            <person name="Hill E.A."/>
            <person name="Rabines A."/>
            <person name="Zheng H."/>
            <person name="Allen L.Z."/>
            <person name="Kuo A."/>
            <person name="Grigoriev I.V."/>
            <person name="Allen A.E."/>
            <person name="Hazlebeck D."/>
            <person name="Allen E.E."/>
        </authorList>
    </citation>
    <scope>NUCLEOTIDE SEQUENCE</scope>
    <source>
        <strain evidence="3">Hildebrandi</strain>
    </source>
</reference>
<sequence>MSTSPDFHGENGREILTVHDHDVLSGRGVNIAQHPGNERFRALVTTRYDDAYCSTFTTNEKRALAREIIDHIQNLDPPGRFLKRNGKSHSNRGLMGPWEELSPKEVLKKTCQALRDCNRNDRSGYAAAVTVPQDVIENAQQRSRSGLTLKQYAEAVVARSKPSATKFKDCSFEKYVKKPADRPASAKTTSRKKNSPTRDDPARSSSSIDEEWLKRPNDVESLSQRGVANHCPHGTDMGSYMGGSGRVLQPPSGMSSIPIYHHATPTGPPLMASVPVTNTPLQPHSMYHHPYSEHPTVPASLRQPPPIPPHTPVMYYHGHVQPASGQHRTSGGEDVHARIVSLPAPYSPVVWNRRKESEEIDDSAEPVPMAAWKDDQHGHGLQNEDDFRSAAEAAALIDNEADRNDFDLLSGEDLPHDDGSLNIDELE</sequence>
<feature type="region of interest" description="Disordered" evidence="1">
    <location>
        <begin position="403"/>
        <end position="427"/>
    </location>
</feature>
<evidence type="ECO:0000313" key="4">
    <source>
        <dbReference type="Proteomes" id="UP000693970"/>
    </source>
</evidence>
<evidence type="ECO:0000256" key="1">
    <source>
        <dbReference type="SAM" id="MobiDB-lite"/>
    </source>
</evidence>
<feature type="region of interest" description="Disordered" evidence="1">
    <location>
        <begin position="179"/>
        <end position="239"/>
    </location>
</feature>
<dbReference type="OrthoDB" id="47806at2759"/>
<protein>
    <recommendedName>
        <fullName evidence="2">DUF6824 domain-containing protein</fullName>
    </recommendedName>
</protein>
<comment type="caution">
    <text evidence="3">The sequence shown here is derived from an EMBL/GenBank/DDBJ whole genome shotgun (WGS) entry which is preliminary data.</text>
</comment>
<organism evidence="3 4">
    <name type="scientific">Nitzschia inconspicua</name>
    <dbReference type="NCBI Taxonomy" id="303405"/>
    <lineage>
        <taxon>Eukaryota</taxon>
        <taxon>Sar</taxon>
        <taxon>Stramenopiles</taxon>
        <taxon>Ochrophyta</taxon>
        <taxon>Bacillariophyta</taxon>
        <taxon>Bacillariophyceae</taxon>
        <taxon>Bacillariophycidae</taxon>
        <taxon>Bacillariales</taxon>
        <taxon>Bacillariaceae</taxon>
        <taxon>Nitzschia</taxon>
    </lineage>
</organism>